<dbReference type="EMBL" id="CP089291">
    <property type="protein sequence ID" value="UOF90014.1"/>
    <property type="molecule type" value="Genomic_DNA"/>
</dbReference>
<feature type="transmembrane region" description="Helical" evidence="7">
    <location>
        <begin position="171"/>
        <end position="191"/>
    </location>
</feature>
<dbReference type="InterPro" id="IPR051258">
    <property type="entry name" value="Diverse_Substrate_Transporter"/>
</dbReference>
<keyword evidence="4 7" id="KW-0812">Transmembrane</keyword>
<keyword evidence="10" id="KW-1185">Reference proteome</keyword>
<feature type="transmembrane region" description="Helical" evidence="7">
    <location>
        <begin position="21"/>
        <end position="45"/>
    </location>
</feature>
<evidence type="ECO:0000256" key="7">
    <source>
        <dbReference type="SAM" id="Phobius"/>
    </source>
</evidence>
<feature type="domain" description="EamA" evidence="8">
    <location>
        <begin position="23"/>
        <end position="158"/>
    </location>
</feature>
<evidence type="ECO:0000256" key="2">
    <source>
        <dbReference type="ARBA" id="ARBA00007362"/>
    </source>
</evidence>
<feature type="transmembrane region" description="Helical" evidence="7">
    <location>
        <begin position="294"/>
        <end position="312"/>
    </location>
</feature>
<dbReference type="SUPFAM" id="SSF103481">
    <property type="entry name" value="Multidrug resistance efflux transporter EmrE"/>
    <property type="match status" value="2"/>
</dbReference>
<evidence type="ECO:0000313" key="9">
    <source>
        <dbReference type="EMBL" id="UOF90014.1"/>
    </source>
</evidence>
<evidence type="ECO:0000313" key="10">
    <source>
        <dbReference type="Proteomes" id="UP000830167"/>
    </source>
</evidence>
<feature type="transmembrane region" description="Helical" evidence="7">
    <location>
        <begin position="270"/>
        <end position="288"/>
    </location>
</feature>
<comment type="subcellular location">
    <subcellularLocation>
        <location evidence="1">Cell membrane</location>
        <topology evidence="1">Multi-pass membrane protein</topology>
    </subcellularLocation>
</comment>
<feature type="domain" description="EamA" evidence="8">
    <location>
        <begin position="172"/>
        <end position="310"/>
    </location>
</feature>
<feature type="transmembrane region" description="Helical" evidence="7">
    <location>
        <begin position="241"/>
        <end position="258"/>
    </location>
</feature>
<proteinExistence type="inferred from homology"/>
<organism evidence="9 10">
    <name type="scientific">Fodinisporobacter ferrooxydans</name>
    <dbReference type="NCBI Taxonomy" id="2901836"/>
    <lineage>
        <taxon>Bacteria</taxon>
        <taxon>Bacillati</taxon>
        <taxon>Bacillota</taxon>
        <taxon>Bacilli</taxon>
        <taxon>Bacillales</taxon>
        <taxon>Alicyclobacillaceae</taxon>
        <taxon>Fodinisporobacter</taxon>
    </lineage>
</organism>
<keyword evidence="6 7" id="KW-0472">Membrane</keyword>
<evidence type="ECO:0000256" key="4">
    <source>
        <dbReference type="ARBA" id="ARBA00022692"/>
    </source>
</evidence>
<protein>
    <submittedName>
        <fullName evidence="9">DMT family transporter</fullName>
    </submittedName>
</protein>
<dbReference type="Gene3D" id="1.10.3730.20">
    <property type="match status" value="1"/>
</dbReference>
<evidence type="ECO:0000256" key="3">
    <source>
        <dbReference type="ARBA" id="ARBA00022475"/>
    </source>
</evidence>
<feature type="transmembrane region" description="Helical" evidence="7">
    <location>
        <begin position="115"/>
        <end position="135"/>
    </location>
</feature>
<accession>A0ABY4CI95</accession>
<evidence type="ECO:0000259" key="8">
    <source>
        <dbReference type="Pfam" id="PF00892"/>
    </source>
</evidence>
<feature type="transmembrane region" description="Helical" evidence="7">
    <location>
        <begin position="87"/>
        <end position="109"/>
    </location>
</feature>
<feature type="transmembrane region" description="Helical" evidence="7">
    <location>
        <begin position="57"/>
        <end position="75"/>
    </location>
</feature>
<evidence type="ECO:0000256" key="6">
    <source>
        <dbReference type="ARBA" id="ARBA00023136"/>
    </source>
</evidence>
<feature type="transmembrane region" description="Helical" evidence="7">
    <location>
        <begin position="142"/>
        <end position="159"/>
    </location>
</feature>
<name>A0ABY4CI95_9BACL</name>
<dbReference type="Pfam" id="PF00892">
    <property type="entry name" value="EamA"/>
    <property type="match status" value="2"/>
</dbReference>
<reference evidence="9" key="1">
    <citation type="submission" date="2021-12" db="EMBL/GenBank/DDBJ databases">
        <title>Alicyclobacillaceae gen. nov., sp. nov., isolated from chalcocite enrichment system.</title>
        <authorList>
            <person name="Jiang Z."/>
        </authorList>
    </citation>
    <scope>NUCLEOTIDE SEQUENCE</scope>
    <source>
        <strain evidence="9">MYW30-H2</strain>
    </source>
</reference>
<evidence type="ECO:0000256" key="5">
    <source>
        <dbReference type="ARBA" id="ARBA00022989"/>
    </source>
</evidence>
<dbReference type="InterPro" id="IPR000620">
    <property type="entry name" value="EamA_dom"/>
</dbReference>
<keyword evidence="3" id="KW-1003">Cell membrane</keyword>
<sequence>MSKAEFGKGEQMFQSQVNRRVTTGMMLVILGTVCFAAKAIFIKLAYEKGASPEATLFARQLIATPLFWILFLINRPKIPAIRQRGDSVKACFAGLLSFFLSPLLDFIGLHHVSAIVERMLLISYPVFVMILSAFMQKRMISIQNLIAIVVIYAGIYLSIGGWNTGLLKANLTGAIFILLSSVVYAGYLVLSSQLVHKIGGIRMNAYGMASASLAMVVYLVIKSVSGNSMNLFRYSLSVYELYFVIAVVSTVVSFVLILEGIKRIGAERASILSMLGPVITILLGTLFLGERLELVQWAGCFLVFLTVAVLELQKFRGRMYKKSND</sequence>
<evidence type="ECO:0000256" key="1">
    <source>
        <dbReference type="ARBA" id="ARBA00004651"/>
    </source>
</evidence>
<gene>
    <name evidence="9" type="ORF">LSG31_19440</name>
</gene>
<keyword evidence="5 7" id="KW-1133">Transmembrane helix</keyword>
<dbReference type="PANTHER" id="PTHR42920:SF5">
    <property type="entry name" value="EAMA DOMAIN-CONTAINING PROTEIN"/>
    <property type="match status" value="1"/>
</dbReference>
<dbReference type="PANTHER" id="PTHR42920">
    <property type="entry name" value="OS03G0707200 PROTEIN-RELATED"/>
    <property type="match status" value="1"/>
</dbReference>
<feature type="transmembrane region" description="Helical" evidence="7">
    <location>
        <begin position="203"/>
        <end position="221"/>
    </location>
</feature>
<dbReference type="InterPro" id="IPR037185">
    <property type="entry name" value="EmrE-like"/>
</dbReference>
<dbReference type="Proteomes" id="UP000830167">
    <property type="component" value="Chromosome"/>
</dbReference>
<dbReference type="RefSeq" id="WP_347436707.1">
    <property type="nucleotide sequence ID" value="NZ_CP089291.1"/>
</dbReference>
<comment type="similarity">
    <text evidence="2">Belongs to the EamA transporter family.</text>
</comment>